<dbReference type="EMBL" id="SKBN01000502">
    <property type="protein sequence ID" value="TGJ76593.1"/>
    <property type="molecule type" value="Genomic_DNA"/>
</dbReference>
<comment type="caution">
    <text evidence="1">The sequence shown here is derived from an EMBL/GenBank/DDBJ whole genome shotgun (WGS) entry which is preliminary data.</text>
</comment>
<dbReference type="Proteomes" id="UP000297716">
    <property type="component" value="Unassembled WGS sequence"/>
</dbReference>
<proteinExistence type="predicted"/>
<dbReference type="STRING" id="37992.A0A4Z0YCR4"/>
<name>A0A4Z0YCR4_9PEZI</name>
<dbReference type="AlphaFoldDB" id="A0A4Z0YCR4"/>
<accession>A0A4Z0YCR4</accession>
<keyword evidence="2" id="KW-1185">Reference proteome</keyword>
<reference evidence="1 2" key="1">
    <citation type="submission" date="2019-03" db="EMBL/GenBank/DDBJ databases">
        <title>Draft genome sequence of Xylaria hypoxylon DSM 108379, a ubiquitous saprotrophic-parasitic fungi on hardwood.</title>
        <authorList>
            <person name="Buettner E."/>
            <person name="Leonhardt S."/>
            <person name="Gebauer A.M."/>
            <person name="Liers C."/>
            <person name="Hofrichter M."/>
            <person name="Kellner H."/>
        </authorList>
    </citation>
    <scope>NUCLEOTIDE SEQUENCE [LARGE SCALE GENOMIC DNA]</scope>
    <source>
        <strain evidence="1 2">DSM 108379</strain>
    </source>
</reference>
<dbReference type="OrthoDB" id="2963168at2759"/>
<evidence type="ECO:0000313" key="2">
    <source>
        <dbReference type="Proteomes" id="UP000297716"/>
    </source>
</evidence>
<evidence type="ECO:0000313" key="1">
    <source>
        <dbReference type="EMBL" id="TGJ76593.1"/>
    </source>
</evidence>
<gene>
    <name evidence="1" type="ORF">E0Z10_g10863</name>
</gene>
<sequence length="191" mass="21745">MDGQNGKILSDYLSQWIILENTQADFNSHSHRIHDFDDHDIEELTGRSIARDQMEWIILRGESVNAQSPRLYEYERFFDTDEVGFVSFSEPIYRSSLACPPNRLAENEAKEESSNRHGESAEFQKHVIIDMITPVPVEKLPRGGGSEFPHRVLVYRVEVNVSGASLVIKATSKGIEIGKRVIWGLSEEAER</sequence>
<protein>
    <submittedName>
        <fullName evidence="1">Uncharacterized protein</fullName>
    </submittedName>
</protein>
<organism evidence="1 2">
    <name type="scientific">Xylaria hypoxylon</name>
    <dbReference type="NCBI Taxonomy" id="37992"/>
    <lineage>
        <taxon>Eukaryota</taxon>
        <taxon>Fungi</taxon>
        <taxon>Dikarya</taxon>
        <taxon>Ascomycota</taxon>
        <taxon>Pezizomycotina</taxon>
        <taxon>Sordariomycetes</taxon>
        <taxon>Xylariomycetidae</taxon>
        <taxon>Xylariales</taxon>
        <taxon>Xylariaceae</taxon>
        <taxon>Xylaria</taxon>
    </lineage>
</organism>